<dbReference type="InterPro" id="IPR014729">
    <property type="entry name" value="Rossmann-like_a/b/a_fold"/>
</dbReference>
<dbReference type="GO" id="GO:0004066">
    <property type="term" value="F:asparagine synthase (glutamine-hydrolyzing) activity"/>
    <property type="evidence" value="ECO:0007669"/>
    <property type="project" value="UniProtKB-EC"/>
</dbReference>
<dbReference type="SUPFAM" id="SSF56235">
    <property type="entry name" value="N-terminal nucleophile aminohydrolases (Ntn hydrolases)"/>
    <property type="match status" value="1"/>
</dbReference>
<dbReference type="Gene3D" id="3.40.50.620">
    <property type="entry name" value="HUPs"/>
    <property type="match status" value="1"/>
</dbReference>
<dbReference type="PANTHER" id="PTHR43284:SF1">
    <property type="entry name" value="ASPARAGINE SYNTHETASE"/>
    <property type="match status" value="1"/>
</dbReference>
<dbReference type="Gene3D" id="3.60.20.10">
    <property type="entry name" value="Glutamine Phosphoribosylpyrophosphate, subunit 1, domain 1"/>
    <property type="match status" value="1"/>
</dbReference>
<dbReference type="InterPro" id="IPR051786">
    <property type="entry name" value="ASN_synthetase/amidase"/>
</dbReference>
<evidence type="ECO:0000256" key="4">
    <source>
        <dbReference type="ARBA" id="ARBA00022741"/>
    </source>
</evidence>
<sequence>MPGIYGFSKSKTLFGSCLSDITAAVKYEQFIKDSDFEDENIAASRVHLGIVGESTTPVSIDHCHVWVEGEAYNAQEVSQQLNLKAESLGNLLAEAYLKDKLAACLNRLDGYFCAALYDKNNKQIKLISDRYGMRALFWYMRDGGFAWGSEVKSILACKGVRTEVDEKSCECFISLGHFLGEDTWFKDIRLIKPATILTYDITDDVLEHEYYWKWSEIKPSELSFEQAVDELGIRFGQAVKKRISLNDEIGVSLSGGLDSRALIAALKKEYPDKEGYAFTFGIPGCDDIDIAQRVTERAHWQHDKFYFNDRNWFQPRINMVKNTDGLKDMKHMHGGEFLGIVSNNARINLSGYLGDAIFGCSYHRDKSTFNKSPDMEIVSKYYGDYLESSFLDDFYNIDHIEPILFMSRGRRFINMGLINTLHMIEQRVPFFDNTCVELIFSLPDEYREDNKLYSAMLQKYYPNFFNDIPWQKTGVPIGVKQSQVKVFAKRVVSKVNRTIRALLGLSSAIDYTDYNMWIRSEAVSKFLKDLLDPTNAEYSKVTKVDFLNEFLMPHLESRMTDNSDQVLRAATMEIYLRQVKGNKLPDLNTH</sequence>
<evidence type="ECO:0000259" key="7">
    <source>
        <dbReference type="Pfam" id="PF00733"/>
    </source>
</evidence>
<feature type="domain" description="Asparagine synthetase" evidence="7">
    <location>
        <begin position="234"/>
        <end position="371"/>
    </location>
</feature>
<comment type="similarity">
    <text evidence="2">Belongs to the asparagine synthetase family.</text>
</comment>
<comment type="catalytic activity">
    <reaction evidence="6">
        <text>L-aspartate + L-glutamine + ATP + H2O = L-asparagine + L-glutamate + AMP + diphosphate + H(+)</text>
        <dbReference type="Rhea" id="RHEA:12228"/>
        <dbReference type="ChEBI" id="CHEBI:15377"/>
        <dbReference type="ChEBI" id="CHEBI:15378"/>
        <dbReference type="ChEBI" id="CHEBI:29985"/>
        <dbReference type="ChEBI" id="CHEBI:29991"/>
        <dbReference type="ChEBI" id="CHEBI:30616"/>
        <dbReference type="ChEBI" id="CHEBI:33019"/>
        <dbReference type="ChEBI" id="CHEBI:58048"/>
        <dbReference type="ChEBI" id="CHEBI:58359"/>
        <dbReference type="ChEBI" id="CHEBI:456215"/>
        <dbReference type="EC" id="6.3.5.4"/>
    </reaction>
</comment>
<dbReference type="Pfam" id="PF13537">
    <property type="entry name" value="GATase_7"/>
    <property type="match status" value="1"/>
</dbReference>
<dbReference type="PIRSF" id="PIRSF001589">
    <property type="entry name" value="Asn_synthetase_glu-h"/>
    <property type="match status" value="1"/>
</dbReference>
<dbReference type="GO" id="GO:0006529">
    <property type="term" value="P:asparagine biosynthetic process"/>
    <property type="evidence" value="ECO:0007669"/>
    <property type="project" value="InterPro"/>
</dbReference>
<dbReference type="Proteomes" id="UP000197092">
    <property type="component" value="Chromosome 1"/>
</dbReference>
<keyword evidence="5" id="KW-0067">ATP-binding</keyword>
<dbReference type="InterPro" id="IPR006426">
    <property type="entry name" value="Asn_synth_AEB"/>
</dbReference>
<protein>
    <recommendedName>
        <fullName evidence="3">asparagine synthase (glutamine-hydrolyzing)</fullName>
        <ecNumber evidence="3">6.3.5.4</ecNumber>
    </recommendedName>
</protein>
<evidence type="ECO:0000256" key="5">
    <source>
        <dbReference type="ARBA" id="ARBA00022840"/>
    </source>
</evidence>
<dbReference type="PANTHER" id="PTHR43284">
    <property type="entry name" value="ASPARAGINE SYNTHETASE (GLUTAMINE-HYDROLYZING)"/>
    <property type="match status" value="1"/>
</dbReference>
<evidence type="ECO:0000313" key="10">
    <source>
        <dbReference type="Proteomes" id="UP000197092"/>
    </source>
</evidence>
<evidence type="ECO:0000259" key="8">
    <source>
        <dbReference type="Pfam" id="PF13537"/>
    </source>
</evidence>
<evidence type="ECO:0000313" key="9">
    <source>
        <dbReference type="EMBL" id="ASI89219.1"/>
    </source>
</evidence>
<dbReference type="InterPro" id="IPR029055">
    <property type="entry name" value="Ntn_hydrolases_N"/>
</dbReference>
<reference evidence="10" key="1">
    <citation type="submission" date="2016-12" db="EMBL/GenBank/DDBJ databases">
        <title>Comparative genomic analysis reveals the diversity, evolution, and environmental adaptation strategies of the genus Vibrio.</title>
        <authorList>
            <person name="Lin H."/>
            <person name="Wang X."/>
            <person name="Zhang X.-H."/>
        </authorList>
    </citation>
    <scope>NUCLEOTIDE SEQUENCE [LARGE SCALE GENOMIC DNA]</scope>
    <source>
        <strain evidence="10">QT6D1</strain>
    </source>
</reference>
<evidence type="ECO:0000256" key="6">
    <source>
        <dbReference type="ARBA" id="ARBA00048741"/>
    </source>
</evidence>
<organism evidence="9 10">
    <name type="scientific">Vibrio mediterranei</name>
    <dbReference type="NCBI Taxonomy" id="689"/>
    <lineage>
        <taxon>Bacteria</taxon>
        <taxon>Pseudomonadati</taxon>
        <taxon>Pseudomonadota</taxon>
        <taxon>Gammaproteobacteria</taxon>
        <taxon>Vibrionales</taxon>
        <taxon>Vibrionaceae</taxon>
        <taxon>Vibrio</taxon>
    </lineage>
</organism>
<keyword evidence="4" id="KW-0547">Nucleotide-binding</keyword>
<name>A0AAN1KM98_9VIBR</name>
<feature type="domain" description="Glutamine amidotransferase type-2" evidence="8">
    <location>
        <begin position="61"/>
        <end position="156"/>
    </location>
</feature>
<dbReference type="InterPro" id="IPR001962">
    <property type="entry name" value="Asn_synthase"/>
</dbReference>
<evidence type="ECO:0000256" key="2">
    <source>
        <dbReference type="ARBA" id="ARBA00005752"/>
    </source>
</evidence>
<dbReference type="AlphaFoldDB" id="A0AAN1KM98"/>
<accession>A0AAN1KM98</accession>
<dbReference type="KEGG" id="vsh:BSZ05_05030"/>
<gene>
    <name evidence="9" type="ORF">BSZ05_05030</name>
</gene>
<dbReference type="RefSeq" id="WP_088876334.1">
    <property type="nucleotide sequence ID" value="NZ_CP018308.1"/>
</dbReference>
<dbReference type="Pfam" id="PF00733">
    <property type="entry name" value="Asn_synthase"/>
    <property type="match status" value="1"/>
</dbReference>
<proteinExistence type="inferred from homology"/>
<dbReference type="InterPro" id="IPR017932">
    <property type="entry name" value="GATase_2_dom"/>
</dbReference>
<dbReference type="GO" id="GO:0005524">
    <property type="term" value="F:ATP binding"/>
    <property type="evidence" value="ECO:0007669"/>
    <property type="project" value="UniProtKB-KW"/>
</dbReference>
<evidence type="ECO:0000256" key="1">
    <source>
        <dbReference type="ARBA" id="ARBA00005187"/>
    </source>
</evidence>
<dbReference type="EMBL" id="CP018308">
    <property type="protein sequence ID" value="ASI89219.1"/>
    <property type="molecule type" value="Genomic_DNA"/>
</dbReference>
<dbReference type="EC" id="6.3.5.4" evidence="3"/>
<comment type="pathway">
    <text evidence="1">Amino-acid biosynthesis; L-asparagine biosynthesis; L-asparagine from L-aspartate (L-Gln route): step 1/1.</text>
</comment>
<evidence type="ECO:0000256" key="3">
    <source>
        <dbReference type="ARBA" id="ARBA00012737"/>
    </source>
</evidence>
<dbReference type="GO" id="GO:0005829">
    <property type="term" value="C:cytosol"/>
    <property type="evidence" value="ECO:0007669"/>
    <property type="project" value="TreeGrafter"/>
</dbReference>
<dbReference type="SUPFAM" id="SSF52402">
    <property type="entry name" value="Adenine nucleotide alpha hydrolases-like"/>
    <property type="match status" value="1"/>
</dbReference>